<dbReference type="AlphaFoldDB" id="A0A2U2X148"/>
<name>A0A2U2X148_9FLAO</name>
<keyword evidence="4" id="KW-1185">Reference proteome</keyword>
<comment type="caution">
    <text evidence="3">The sequence shown here is derived from an EMBL/GenBank/DDBJ whole genome shotgun (WGS) entry which is preliminary data.</text>
</comment>
<dbReference type="Proteomes" id="UP000245375">
    <property type="component" value="Unassembled WGS sequence"/>
</dbReference>
<feature type="domain" description="Dienelactone hydrolase" evidence="2">
    <location>
        <begin position="130"/>
        <end position="238"/>
    </location>
</feature>
<dbReference type="EMBL" id="QFRI01000005">
    <property type="protein sequence ID" value="PWH81498.1"/>
    <property type="molecule type" value="Genomic_DNA"/>
</dbReference>
<reference evidence="4" key="1">
    <citation type="submission" date="2018-05" db="EMBL/GenBank/DDBJ databases">
        <title>Algibacter marinivivus sp. nov., isolated from sample around a algae.</title>
        <authorList>
            <person name="Lu D."/>
        </authorList>
    </citation>
    <scope>NUCLEOTIDE SEQUENCE [LARGE SCALE GENOMIC DNA]</scope>
    <source>
        <strain evidence="4">ZY111</strain>
    </source>
</reference>
<feature type="chain" id="PRO_5015458623" description="Dienelactone hydrolase domain-containing protein" evidence="1">
    <location>
        <begin position="26"/>
        <end position="261"/>
    </location>
</feature>
<reference evidence="3 4" key="2">
    <citation type="submission" date="2018-05" db="EMBL/GenBank/DDBJ databases">
        <title>Algibacter marinivivus sp. nov., isolated from sample around a algae.</title>
        <authorList>
            <person name="Zhong X."/>
        </authorList>
    </citation>
    <scope>NUCLEOTIDE SEQUENCE [LARGE SCALE GENOMIC DNA]</scope>
    <source>
        <strain evidence="3 4">ZY111</strain>
    </source>
</reference>
<feature type="signal peptide" evidence="1">
    <location>
        <begin position="1"/>
        <end position="25"/>
    </location>
</feature>
<dbReference type="InterPro" id="IPR029058">
    <property type="entry name" value="AB_hydrolase_fold"/>
</dbReference>
<sequence>MTMNTTKIKLIIICFSVFVMNCSNDSSDDTTNRTYDDVRTDFQNLNLSAGINDVSLLNTGNFLWDFRVIMPNNSSGNRPLIIALHGFSGDNTDAHKATACYIEPGYASLDAIIISPNAGSFFWEDLINQQQILSLVDLAVTYLPVDPNKIVVTGYSAGGNGSWFSGEVQPNVFSAAIPIASSYNTTTNGVARLIETPMYVIHGENDELFSLELTEGWVNQAIDAGADITFVVAPNLTHLQPCSYVSYIEDAADWLVNDIWN</sequence>
<dbReference type="GO" id="GO:0016787">
    <property type="term" value="F:hydrolase activity"/>
    <property type="evidence" value="ECO:0007669"/>
    <property type="project" value="InterPro"/>
</dbReference>
<dbReference type="Pfam" id="PF01738">
    <property type="entry name" value="DLH"/>
    <property type="match status" value="1"/>
</dbReference>
<evidence type="ECO:0000313" key="3">
    <source>
        <dbReference type="EMBL" id="PWH81498.1"/>
    </source>
</evidence>
<dbReference type="Gene3D" id="3.40.50.1820">
    <property type="entry name" value="alpha/beta hydrolase"/>
    <property type="match status" value="1"/>
</dbReference>
<protein>
    <recommendedName>
        <fullName evidence="2">Dienelactone hydrolase domain-containing protein</fullName>
    </recommendedName>
</protein>
<keyword evidence="1" id="KW-0732">Signal</keyword>
<dbReference type="InterPro" id="IPR050261">
    <property type="entry name" value="FrsA_esterase"/>
</dbReference>
<evidence type="ECO:0000259" key="2">
    <source>
        <dbReference type="Pfam" id="PF01738"/>
    </source>
</evidence>
<evidence type="ECO:0000313" key="4">
    <source>
        <dbReference type="Proteomes" id="UP000245375"/>
    </source>
</evidence>
<dbReference type="SUPFAM" id="SSF53474">
    <property type="entry name" value="alpha/beta-Hydrolases"/>
    <property type="match status" value="1"/>
</dbReference>
<organism evidence="3 4">
    <name type="scientific">Algibacter marinivivus</name>
    <dbReference type="NCBI Taxonomy" id="2100723"/>
    <lineage>
        <taxon>Bacteria</taxon>
        <taxon>Pseudomonadati</taxon>
        <taxon>Bacteroidota</taxon>
        <taxon>Flavobacteriia</taxon>
        <taxon>Flavobacteriales</taxon>
        <taxon>Flavobacteriaceae</taxon>
        <taxon>Algibacter</taxon>
    </lineage>
</organism>
<evidence type="ECO:0000256" key="1">
    <source>
        <dbReference type="SAM" id="SignalP"/>
    </source>
</evidence>
<proteinExistence type="predicted"/>
<dbReference type="PANTHER" id="PTHR22946">
    <property type="entry name" value="DIENELACTONE HYDROLASE DOMAIN-CONTAINING PROTEIN-RELATED"/>
    <property type="match status" value="1"/>
</dbReference>
<dbReference type="InterPro" id="IPR002925">
    <property type="entry name" value="Dienelactn_hydro"/>
</dbReference>
<accession>A0A2U2X148</accession>
<gene>
    <name evidence="3" type="ORF">DIS18_14550</name>
</gene>